<sequence length="209" mass="22640">MRLLPVLLLCLLSFGASASAGVPLPEAGVVWDERDPSAFALHPGPGDNARFRRGLNAAIRKDPNNSVALLHRAYLLHASGDIEEGDRDFQRVLALTGADPVNQRRALWSLGWSAYNRGLAADAVGYWRQAAEAHGGRPSWYPYTLAVGLWAQGERGAALAWYDAAARSQADWTSSEGVASRTRHWREPERQAIGALFEAWSKAAVAPAG</sequence>
<keyword evidence="3" id="KW-1185">Reference proteome</keyword>
<keyword evidence="1" id="KW-0732">Signal</keyword>
<evidence type="ECO:0000313" key="3">
    <source>
        <dbReference type="Proteomes" id="UP000241736"/>
    </source>
</evidence>
<proteinExistence type="predicted"/>
<reference evidence="2 3" key="1">
    <citation type="submission" date="2018-03" db="EMBL/GenBank/DDBJ databases">
        <title>Arenimonas caeni sp. nov., isolated from activated sludge.</title>
        <authorList>
            <person name="Liu H."/>
        </authorList>
    </citation>
    <scope>NUCLEOTIDE SEQUENCE [LARGE SCALE GENOMIC DNA]</scope>
    <source>
        <strain evidence="3">z29</strain>
    </source>
</reference>
<evidence type="ECO:0000313" key="2">
    <source>
        <dbReference type="EMBL" id="PRH83549.1"/>
    </source>
</evidence>
<dbReference type="InterPro" id="IPR011990">
    <property type="entry name" value="TPR-like_helical_dom_sf"/>
</dbReference>
<comment type="caution">
    <text evidence="2">The sequence shown here is derived from an EMBL/GenBank/DDBJ whole genome shotgun (WGS) entry which is preliminary data.</text>
</comment>
<dbReference type="EMBL" id="PVLF01000002">
    <property type="protein sequence ID" value="PRH83549.1"/>
    <property type="molecule type" value="Genomic_DNA"/>
</dbReference>
<name>A0A2P6MC50_9GAMM</name>
<dbReference type="RefSeq" id="WP_106989426.1">
    <property type="nucleotide sequence ID" value="NZ_KZ679084.1"/>
</dbReference>
<feature type="chain" id="PRO_5015129201" description="Tetratricopeptide repeat protein" evidence="1">
    <location>
        <begin position="19"/>
        <end position="209"/>
    </location>
</feature>
<dbReference type="Proteomes" id="UP000241736">
    <property type="component" value="Unassembled WGS sequence"/>
</dbReference>
<evidence type="ECO:0000256" key="1">
    <source>
        <dbReference type="SAM" id="SignalP"/>
    </source>
</evidence>
<dbReference type="OrthoDB" id="5974438at2"/>
<organism evidence="2 3">
    <name type="scientific">Arenimonas caeni</name>
    <dbReference type="NCBI Taxonomy" id="2058085"/>
    <lineage>
        <taxon>Bacteria</taxon>
        <taxon>Pseudomonadati</taxon>
        <taxon>Pseudomonadota</taxon>
        <taxon>Gammaproteobacteria</taxon>
        <taxon>Lysobacterales</taxon>
        <taxon>Lysobacteraceae</taxon>
        <taxon>Arenimonas</taxon>
    </lineage>
</organism>
<protein>
    <recommendedName>
        <fullName evidence="4">Tetratricopeptide repeat protein</fullName>
    </recommendedName>
</protein>
<feature type="signal peptide" evidence="1">
    <location>
        <begin position="1"/>
        <end position="18"/>
    </location>
</feature>
<evidence type="ECO:0008006" key="4">
    <source>
        <dbReference type="Google" id="ProtNLM"/>
    </source>
</evidence>
<gene>
    <name evidence="2" type="ORF">C6N40_02555</name>
</gene>
<dbReference type="Gene3D" id="1.25.40.10">
    <property type="entry name" value="Tetratricopeptide repeat domain"/>
    <property type="match status" value="1"/>
</dbReference>
<dbReference type="AlphaFoldDB" id="A0A2P6MC50"/>
<accession>A0A2P6MC50</accession>
<dbReference type="SUPFAM" id="SSF48452">
    <property type="entry name" value="TPR-like"/>
    <property type="match status" value="1"/>
</dbReference>